<dbReference type="Proteomes" id="UP000036356">
    <property type="component" value="Unassembled WGS sequence"/>
</dbReference>
<dbReference type="STRING" id="476652.DEAC_c17560"/>
<evidence type="ECO:0000313" key="2">
    <source>
        <dbReference type="EMBL" id="KLU66357.1"/>
    </source>
</evidence>
<keyword evidence="1" id="KW-1133">Transmembrane helix</keyword>
<keyword evidence="1" id="KW-0472">Membrane</keyword>
<dbReference type="NCBIfam" id="TIGR02532">
    <property type="entry name" value="IV_pilin_GFxxxE"/>
    <property type="match status" value="1"/>
</dbReference>
<evidence type="ECO:0000256" key="1">
    <source>
        <dbReference type="SAM" id="Phobius"/>
    </source>
</evidence>
<sequence length="144" mass="16397">MSQIGDREYGFTLLEMLLVLTLLAGAGFALLVKLPNRWEQDRLSLVTTQLLEEIRDVRQASLSENDWYQVKFYTQGEHHYQIFKEGTRIEDIPLLKGIRFLGQPDNLLFNASGRGAGTTIILTNSFGERRSVVVAPVGMRIREK</sequence>
<keyword evidence="1" id="KW-0812">Transmembrane</keyword>
<reference evidence="2 3" key="1">
    <citation type="submission" date="2015-06" db="EMBL/GenBank/DDBJ databases">
        <title>Draft genome of the moderately acidophilic sulfate reducer Candidatus Desulfosporosinus acididurans strain M1.</title>
        <authorList>
            <person name="Poehlein A."/>
            <person name="Petzsch P."/>
            <person name="Johnson B.D."/>
            <person name="Schloemann M."/>
            <person name="Daniel R."/>
            <person name="Muehling M."/>
        </authorList>
    </citation>
    <scope>NUCLEOTIDE SEQUENCE [LARGE SCALE GENOMIC DNA]</scope>
    <source>
        <strain evidence="2 3">M1</strain>
    </source>
</reference>
<organism evidence="2 3">
    <name type="scientific">Desulfosporosinus acididurans</name>
    <dbReference type="NCBI Taxonomy" id="476652"/>
    <lineage>
        <taxon>Bacteria</taxon>
        <taxon>Bacillati</taxon>
        <taxon>Bacillota</taxon>
        <taxon>Clostridia</taxon>
        <taxon>Eubacteriales</taxon>
        <taxon>Desulfitobacteriaceae</taxon>
        <taxon>Desulfosporosinus</taxon>
    </lineage>
</organism>
<dbReference type="PATRIC" id="fig|476652.3.peg.1813"/>
<accession>A0A0J1FSR5</accession>
<comment type="caution">
    <text evidence="2">The sequence shown here is derived from an EMBL/GenBank/DDBJ whole genome shotgun (WGS) entry which is preliminary data.</text>
</comment>
<dbReference type="InterPro" id="IPR012902">
    <property type="entry name" value="N_methyl_site"/>
</dbReference>
<feature type="transmembrane region" description="Helical" evidence="1">
    <location>
        <begin position="12"/>
        <end position="32"/>
    </location>
</feature>
<protein>
    <recommendedName>
        <fullName evidence="4">Prepilin-type N-terminal cleavage/methylation domain-containing protein</fullName>
    </recommendedName>
</protein>
<proteinExistence type="predicted"/>
<name>A0A0J1FSR5_9FIRM</name>
<dbReference type="EMBL" id="LDZY01000005">
    <property type="protein sequence ID" value="KLU66357.1"/>
    <property type="molecule type" value="Genomic_DNA"/>
</dbReference>
<evidence type="ECO:0008006" key="4">
    <source>
        <dbReference type="Google" id="ProtNLM"/>
    </source>
</evidence>
<evidence type="ECO:0000313" key="3">
    <source>
        <dbReference type="Proteomes" id="UP000036356"/>
    </source>
</evidence>
<dbReference type="AlphaFoldDB" id="A0A0J1FSR5"/>
<dbReference type="RefSeq" id="WP_047809624.1">
    <property type="nucleotide sequence ID" value="NZ_LDZY01000005.1"/>
</dbReference>
<keyword evidence="3" id="KW-1185">Reference proteome</keyword>
<gene>
    <name evidence="2" type="ORF">DEAC_c17560</name>
</gene>